<evidence type="ECO:0000313" key="3">
    <source>
        <dbReference type="EMBL" id="ETD25061.1"/>
    </source>
</evidence>
<proteinExistence type="predicted"/>
<accession>V8CEB5</accession>
<gene>
    <name evidence="3" type="ORF">HMPREF2086_00396</name>
</gene>
<sequence>MHTHKKRSKALRKIPTRKIPKGLFLYRLNTSSASLYPHSHLKSLDKFLDKKHIFLALGLSPLMRHYDRHSLSQKDKATLSLHPNLSKNLSFILSRALLKSLKNIIKCAHFSSYSHKSDIALLAFARFPIGVDMEIIKSRDFKPHLDFCFSHFERDFVANSPNPLRYFYRIWTLKESLIKLENLKFSDLECVGLDKKGAFCESANKVSNDYKKNHRKNRVKDCKKQKNKNYHRFCFITRLYKYQKAIIALCY</sequence>
<dbReference type="STRING" id="1357400.HMPREF2086_00396"/>
<name>V8CEB5_9HELI</name>
<dbReference type="AlphaFoldDB" id="V8CEB5"/>
<organism evidence="3 4">
    <name type="scientific">Helicobacter macacae MIT 99-5501</name>
    <dbReference type="NCBI Taxonomy" id="1357400"/>
    <lineage>
        <taxon>Bacteria</taxon>
        <taxon>Pseudomonadati</taxon>
        <taxon>Campylobacterota</taxon>
        <taxon>Epsilonproteobacteria</taxon>
        <taxon>Campylobacterales</taxon>
        <taxon>Helicobacteraceae</taxon>
        <taxon>Helicobacter</taxon>
    </lineage>
</organism>
<dbReference type="Gene3D" id="3.90.470.20">
    <property type="entry name" value="4'-phosphopantetheinyl transferase domain"/>
    <property type="match status" value="2"/>
</dbReference>
<feature type="domain" description="4'-phosphopantetheinyl transferase" evidence="2">
    <location>
        <begin position="128"/>
        <end position="192"/>
    </location>
</feature>
<dbReference type="eggNOG" id="COG2091">
    <property type="taxonomic scope" value="Bacteria"/>
</dbReference>
<dbReference type="HOGENOM" id="CLU_1105956_0_0_7"/>
<evidence type="ECO:0000313" key="4">
    <source>
        <dbReference type="Proteomes" id="UP000018731"/>
    </source>
</evidence>
<protein>
    <recommendedName>
        <fullName evidence="2">4'-phosphopantetheinyl transferase domain-containing protein</fullName>
    </recommendedName>
</protein>
<dbReference type="RefSeq" id="WP_023927076.1">
    <property type="nucleotide sequence ID" value="NZ_KI669454.1"/>
</dbReference>
<dbReference type="Proteomes" id="UP000018731">
    <property type="component" value="Unassembled WGS sequence"/>
</dbReference>
<keyword evidence="4" id="KW-1185">Reference proteome</keyword>
<dbReference type="InterPro" id="IPR037143">
    <property type="entry name" value="4-PPantetheinyl_Trfase_dom_sf"/>
</dbReference>
<reference evidence="3 4" key="1">
    <citation type="journal article" date="2014" name="Genome Announc.">
        <title>Draft genome sequences of six enterohepatic helicobacter species isolated from humans and one from rhesus macaques.</title>
        <authorList>
            <person name="Shen Z."/>
            <person name="Sheh A."/>
            <person name="Young S.K."/>
            <person name="Abouelliel A."/>
            <person name="Ward D.V."/>
            <person name="Earl A.M."/>
            <person name="Fox J.G."/>
        </authorList>
    </citation>
    <scope>NUCLEOTIDE SEQUENCE [LARGE SCALE GENOMIC DNA]</scope>
    <source>
        <strain evidence="3 4">MIT 99-5501</strain>
    </source>
</reference>
<evidence type="ECO:0000256" key="1">
    <source>
        <dbReference type="ARBA" id="ARBA00022679"/>
    </source>
</evidence>
<evidence type="ECO:0000259" key="2">
    <source>
        <dbReference type="Pfam" id="PF01648"/>
    </source>
</evidence>
<dbReference type="GO" id="GO:0008897">
    <property type="term" value="F:holo-[acyl-carrier-protein] synthase activity"/>
    <property type="evidence" value="ECO:0007669"/>
    <property type="project" value="InterPro"/>
</dbReference>
<dbReference type="GO" id="GO:0000287">
    <property type="term" value="F:magnesium ion binding"/>
    <property type="evidence" value="ECO:0007669"/>
    <property type="project" value="InterPro"/>
</dbReference>
<dbReference type="PATRIC" id="fig|1357400.3.peg.541"/>
<dbReference type="InterPro" id="IPR008278">
    <property type="entry name" value="4-PPantetheinyl_Trfase_dom"/>
</dbReference>
<dbReference type="SUPFAM" id="SSF56214">
    <property type="entry name" value="4'-phosphopantetheinyl transferase"/>
    <property type="match status" value="1"/>
</dbReference>
<dbReference type="Pfam" id="PF01648">
    <property type="entry name" value="ACPS"/>
    <property type="match status" value="1"/>
</dbReference>
<dbReference type="EMBL" id="AZJI01000001">
    <property type="protein sequence ID" value="ETD25061.1"/>
    <property type="molecule type" value="Genomic_DNA"/>
</dbReference>
<keyword evidence="1" id="KW-0808">Transferase</keyword>
<comment type="caution">
    <text evidence="3">The sequence shown here is derived from an EMBL/GenBank/DDBJ whole genome shotgun (WGS) entry which is preliminary data.</text>
</comment>